<comment type="similarity">
    <text evidence="2">Belongs to the ATPase gamma chain family.</text>
</comment>
<evidence type="ECO:0000256" key="6">
    <source>
        <dbReference type="ARBA" id="ARBA00023136"/>
    </source>
</evidence>
<evidence type="ECO:0000256" key="9">
    <source>
        <dbReference type="SAM" id="Coils"/>
    </source>
</evidence>
<evidence type="ECO:0000256" key="8">
    <source>
        <dbReference type="ARBA" id="ARBA00023310"/>
    </source>
</evidence>
<name>A0ABY5J1A6_9BACT</name>
<sequence length="305" mass="36024">MDFRKLESRLENLRKIETKVNNDKNILLIDIMKQNKLLTNFVNNALISRNMILSLQSKYQIKSPLIVKDSFWNKIHFFKKINNLLFKKRELWIYLTEDQKYATDSYSRYEDNILKNASRKNADFIAIGERAVKFCQAHHFNIIKSTSNKEKTPELAWKIMQIIKILFTEKNYDTVRFVINSNKNTNGYFVILPINEFNINQLAENQKVSQDFSIEKFKIYPNIEEFLDNHISAFIENSISSLLVESSFYKSKVGLISTNKIINELSEEIAKINKKVIRTKRELEIEEIVLLTKNNERFLKKGGYK</sequence>
<dbReference type="Proteomes" id="UP001059576">
    <property type="component" value="Chromosome"/>
</dbReference>
<evidence type="ECO:0000256" key="3">
    <source>
        <dbReference type="ARBA" id="ARBA00022448"/>
    </source>
</evidence>
<keyword evidence="8" id="KW-0066">ATP synthesis</keyword>
<gene>
    <name evidence="10" type="ORF">NPA09_00445</name>
</gene>
<dbReference type="SUPFAM" id="SSF52943">
    <property type="entry name" value="ATP synthase (F1-ATPase), gamma subunit"/>
    <property type="match status" value="1"/>
</dbReference>
<keyword evidence="4" id="KW-0375">Hydrogen ion transport</keyword>
<organism evidence="10 11">
    <name type="scientific">Mycoplasmopsis equigenitalium</name>
    <dbReference type="NCBI Taxonomy" id="114883"/>
    <lineage>
        <taxon>Bacteria</taxon>
        <taxon>Bacillati</taxon>
        <taxon>Mycoplasmatota</taxon>
        <taxon>Mycoplasmoidales</taxon>
        <taxon>Metamycoplasmataceae</taxon>
        <taxon>Mycoplasmopsis</taxon>
    </lineage>
</organism>
<evidence type="ECO:0000313" key="11">
    <source>
        <dbReference type="Proteomes" id="UP001059576"/>
    </source>
</evidence>
<dbReference type="InterPro" id="IPR035968">
    <property type="entry name" value="ATP_synth_F1_ATPase_gsu"/>
</dbReference>
<evidence type="ECO:0000256" key="5">
    <source>
        <dbReference type="ARBA" id="ARBA00023065"/>
    </source>
</evidence>
<keyword evidence="7" id="KW-0139">CF(1)</keyword>
<dbReference type="EMBL" id="CP101808">
    <property type="protein sequence ID" value="UUD37033.1"/>
    <property type="molecule type" value="Genomic_DNA"/>
</dbReference>
<keyword evidence="11" id="KW-1185">Reference proteome</keyword>
<evidence type="ECO:0000313" key="10">
    <source>
        <dbReference type="EMBL" id="UUD37033.1"/>
    </source>
</evidence>
<evidence type="ECO:0000256" key="2">
    <source>
        <dbReference type="ARBA" id="ARBA00007681"/>
    </source>
</evidence>
<evidence type="ECO:0000256" key="1">
    <source>
        <dbReference type="ARBA" id="ARBA00004170"/>
    </source>
</evidence>
<feature type="coiled-coil region" evidence="9">
    <location>
        <begin position="255"/>
        <end position="282"/>
    </location>
</feature>
<keyword evidence="3" id="KW-0813">Transport</keyword>
<evidence type="ECO:0000256" key="4">
    <source>
        <dbReference type="ARBA" id="ARBA00022781"/>
    </source>
</evidence>
<dbReference type="Gene3D" id="3.40.1380.10">
    <property type="match status" value="1"/>
</dbReference>
<protein>
    <submittedName>
        <fullName evidence="10">F0F1 ATP synthase subunit gamma</fullName>
    </submittedName>
</protein>
<proteinExistence type="inferred from homology"/>
<evidence type="ECO:0000256" key="7">
    <source>
        <dbReference type="ARBA" id="ARBA00023196"/>
    </source>
</evidence>
<accession>A0ABY5J1A6</accession>
<keyword evidence="9" id="KW-0175">Coiled coil</keyword>
<keyword evidence="6" id="KW-0472">Membrane</keyword>
<keyword evidence="5" id="KW-0406">Ion transport</keyword>
<comment type="subcellular location">
    <subcellularLocation>
        <location evidence="1">Membrane</location>
        <topology evidence="1">Peripheral membrane protein</topology>
    </subcellularLocation>
</comment>
<reference evidence="10" key="1">
    <citation type="submission" date="2022-07" db="EMBL/GenBank/DDBJ databases">
        <title>Complete genome of Mycoplasma equigenitalium type strain T37.</title>
        <authorList>
            <person name="Spergser J."/>
        </authorList>
    </citation>
    <scope>NUCLEOTIDE SEQUENCE</scope>
    <source>
        <strain evidence="10">T37</strain>
    </source>
</reference>
<dbReference type="NCBIfam" id="NF045933">
    <property type="entry name" value="MSC_0622_gamma"/>
    <property type="match status" value="1"/>
</dbReference>
<dbReference type="RefSeq" id="WP_129722465.1">
    <property type="nucleotide sequence ID" value="NZ_CP101808.1"/>
</dbReference>